<organism evidence="1 2">
    <name type="scientific">Stakelama pacifica</name>
    <dbReference type="NCBI Taxonomy" id="517720"/>
    <lineage>
        <taxon>Bacteria</taxon>
        <taxon>Pseudomonadati</taxon>
        <taxon>Pseudomonadota</taxon>
        <taxon>Alphaproteobacteria</taxon>
        <taxon>Sphingomonadales</taxon>
        <taxon>Sphingomonadaceae</taxon>
        <taxon>Stakelama</taxon>
    </lineage>
</organism>
<evidence type="ECO:0008006" key="3">
    <source>
        <dbReference type="Google" id="ProtNLM"/>
    </source>
</evidence>
<evidence type="ECO:0000313" key="1">
    <source>
        <dbReference type="EMBL" id="TDN79321.1"/>
    </source>
</evidence>
<dbReference type="PROSITE" id="PS51257">
    <property type="entry name" value="PROKAR_LIPOPROTEIN"/>
    <property type="match status" value="1"/>
</dbReference>
<keyword evidence="2" id="KW-1185">Reference proteome</keyword>
<gene>
    <name evidence="1" type="ORF">EV664_11399</name>
</gene>
<dbReference type="EMBL" id="SNWD01000013">
    <property type="protein sequence ID" value="TDN79321.1"/>
    <property type="molecule type" value="Genomic_DNA"/>
</dbReference>
<name>A0A4R6FDI8_9SPHN</name>
<dbReference type="AlphaFoldDB" id="A0A4R6FDI8"/>
<sequence>MRTMFIAAPVLALLSGCGGNSPEGQRGAEDAGAAIANAVGDTSAAVGNGIEDMGNAIAGPVKPGRYDEWVGKWVGVEGTYLDIKKPGDEDASADYALTMQYDLDHKGTYDGKATKAGIAFSRPDGDYVLKKATGDEIGLKWLAGKQDCLMVKQGEGYCRD</sequence>
<dbReference type="Proteomes" id="UP000295493">
    <property type="component" value="Unassembled WGS sequence"/>
</dbReference>
<proteinExistence type="predicted"/>
<protein>
    <recommendedName>
        <fullName evidence="3">Lipoprotein</fullName>
    </recommendedName>
</protein>
<reference evidence="1 2" key="1">
    <citation type="submission" date="2019-03" db="EMBL/GenBank/DDBJ databases">
        <title>Genomic Encyclopedia of Type Strains, Phase IV (KMG-IV): sequencing the most valuable type-strain genomes for metagenomic binning, comparative biology and taxonomic classification.</title>
        <authorList>
            <person name="Goeker M."/>
        </authorList>
    </citation>
    <scope>NUCLEOTIDE SEQUENCE [LARGE SCALE GENOMIC DNA]</scope>
    <source>
        <strain evidence="1 2">DSM 25059</strain>
    </source>
</reference>
<accession>A0A4R6FDI8</accession>
<evidence type="ECO:0000313" key="2">
    <source>
        <dbReference type="Proteomes" id="UP000295493"/>
    </source>
</evidence>
<dbReference type="RefSeq" id="WP_133496673.1">
    <property type="nucleotide sequence ID" value="NZ_BMLU01000012.1"/>
</dbReference>
<dbReference type="OrthoDB" id="6985970at2"/>
<comment type="caution">
    <text evidence="1">The sequence shown here is derived from an EMBL/GenBank/DDBJ whole genome shotgun (WGS) entry which is preliminary data.</text>
</comment>